<dbReference type="PROSITE" id="PS50157">
    <property type="entry name" value="ZINC_FINGER_C2H2_2"/>
    <property type="match status" value="2"/>
</dbReference>
<name>W4KPK1_HETIT</name>
<feature type="region of interest" description="Disordered" evidence="9">
    <location>
        <begin position="199"/>
        <end position="289"/>
    </location>
</feature>
<reference evidence="11 12" key="1">
    <citation type="journal article" date="2012" name="New Phytol.">
        <title>Insight into trade-off between wood decay and parasitism from the genome of a fungal forest pathogen.</title>
        <authorList>
            <person name="Olson A."/>
            <person name="Aerts A."/>
            <person name="Asiegbu F."/>
            <person name="Belbahri L."/>
            <person name="Bouzid O."/>
            <person name="Broberg A."/>
            <person name="Canback B."/>
            <person name="Coutinho P.M."/>
            <person name="Cullen D."/>
            <person name="Dalman K."/>
            <person name="Deflorio G."/>
            <person name="van Diepen L.T."/>
            <person name="Dunand C."/>
            <person name="Duplessis S."/>
            <person name="Durling M."/>
            <person name="Gonthier P."/>
            <person name="Grimwood J."/>
            <person name="Fossdal C.G."/>
            <person name="Hansson D."/>
            <person name="Henrissat B."/>
            <person name="Hietala A."/>
            <person name="Himmelstrand K."/>
            <person name="Hoffmeister D."/>
            <person name="Hogberg N."/>
            <person name="James T.Y."/>
            <person name="Karlsson M."/>
            <person name="Kohler A."/>
            <person name="Kues U."/>
            <person name="Lee Y.H."/>
            <person name="Lin Y.C."/>
            <person name="Lind M."/>
            <person name="Lindquist E."/>
            <person name="Lombard V."/>
            <person name="Lucas S."/>
            <person name="Lunden K."/>
            <person name="Morin E."/>
            <person name="Murat C."/>
            <person name="Park J."/>
            <person name="Raffaello T."/>
            <person name="Rouze P."/>
            <person name="Salamov A."/>
            <person name="Schmutz J."/>
            <person name="Solheim H."/>
            <person name="Stahlberg J."/>
            <person name="Velez H."/>
            <person name="de Vries R.P."/>
            <person name="Wiebenga A."/>
            <person name="Woodward S."/>
            <person name="Yakovlev I."/>
            <person name="Garbelotto M."/>
            <person name="Martin F."/>
            <person name="Grigoriev I.V."/>
            <person name="Stenlid J."/>
        </authorList>
    </citation>
    <scope>NUCLEOTIDE SEQUENCE [LARGE SCALE GENOMIC DNA]</scope>
    <source>
        <strain evidence="11 12">TC 32-1</strain>
    </source>
</reference>
<dbReference type="SMART" id="SM00355">
    <property type="entry name" value="ZnF_C2H2"/>
    <property type="match status" value="2"/>
</dbReference>
<dbReference type="AlphaFoldDB" id="W4KPK1"/>
<evidence type="ECO:0000256" key="9">
    <source>
        <dbReference type="SAM" id="MobiDB-lite"/>
    </source>
</evidence>
<feature type="region of interest" description="Disordered" evidence="9">
    <location>
        <begin position="68"/>
        <end position="133"/>
    </location>
</feature>
<keyword evidence="3" id="KW-0677">Repeat</keyword>
<dbReference type="GeneID" id="20665660"/>
<accession>W4KPK1</accession>
<feature type="compositionally biased region" description="Pro residues" evidence="9">
    <location>
        <begin position="74"/>
        <end position="86"/>
    </location>
</feature>
<feature type="compositionally biased region" description="Pro residues" evidence="9">
    <location>
        <begin position="97"/>
        <end position="115"/>
    </location>
</feature>
<evidence type="ECO:0000256" key="8">
    <source>
        <dbReference type="PROSITE-ProRule" id="PRU00042"/>
    </source>
</evidence>
<keyword evidence="12" id="KW-1185">Reference proteome</keyword>
<dbReference type="InterPro" id="IPR050331">
    <property type="entry name" value="Zinc_finger"/>
</dbReference>
<dbReference type="InterPro" id="IPR036236">
    <property type="entry name" value="Znf_C2H2_sf"/>
</dbReference>
<feature type="region of interest" description="Disordered" evidence="9">
    <location>
        <begin position="1"/>
        <end position="32"/>
    </location>
</feature>
<dbReference type="Pfam" id="PF00096">
    <property type="entry name" value="zf-C2H2"/>
    <property type="match status" value="2"/>
</dbReference>
<dbReference type="eggNOG" id="KOG1721">
    <property type="taxonomic scope" value="Eukaryota"/>
</dbReference>
<evidence type="ECO:0000256" key="3">
    <source>
        <dbReference type="ARBA" id="ARBA00022737"/>
    </source>
</evidence>
<dbReference type="Proteomes" id="UP000030671">
    <property type="component" value="Unassembled WGS sequence"/>
</dbReference>
<organism evidence="11 12">
    <name type="scientific">Heterobasidion irregulare (strain TC 32-1)</name>
    <dbReference type="NCBI Taxonomy" id="747525"/>
    <lineage>
        <taxon>Eukaryota</taxon>
        <taxon>Fungi</taxon>
        <taxon>Dikarya</taxon>
        <taxon>Basidiomycota</taxon>
        <taxon>Agaricomycotina</taxon>
        <taxon>Agaricomycetes</taxon>
        <taxon>Russulales</taxon>
        <taxon>Bondarzewiaceae</taxon>
        <taxon>Heterobasidion</taxon>
        <taxon>Heterobasidion annosum species complex</taxon>
    </lineage>
</organism>
<keyword evidence="4 8" id="KW-0863">Zinc-finger</keyword>
<keyword evidence="2" id="KW-0479">Metal-binding</keyword>
<dbReference type="RefSeq" id="XP_009541607.1">
    <property type="nucleotide sequence ID" value="XM_009543312.1"/>
</dbReference>
<evidence type="ECO:0000259" key="10">
    <source>
        <dbReference type="PROSITE" id="PS50157"/>
    </source>
</evidence>
<dbReference type="Gene3D" id="3.30.160.60">
    <property type="entry name" value="Classic Zinc Finger"/>
    <property type="match status" value="2"/>
</dbReference>
<keyword evidence="5" id="KW-0862">Zinc</keyword>
<evidence type="ECO:0000256" key="4">
    <source>
        <dbReference type="ARBA" id="ARBA00022771"/>
    </source>
</evidence>
<dbReference type="GO" id="GO:0005694">
    <property type="term" value="C:chromosome"/>
    <property type="evidence" value="ECO:0007669"/>
    <property type="project" value="UniProtKB-ARBA"/>
</dbReference>
<sequence>MADSHYLHPSYHAPSTHRGYPQDPLLHEPRFAQGSSLSIERYDHASYSQGSLPSVSYWSPQLATLPTASHYNPPHNPLPPPHPNPALPSTMAIPPQHHLPPPPAPPPPPPPPLPPASFDDNPGEGEAQTSQRVRHKRHACWMCHKSFDRPSTLKKHMLVHTGEKAYACDTCGRRFGVPSNLNRHIRRCVLRLINGGRGPDANANPPASASAPPDASASPPNASVSPAPAAAVASPLAQQRESPSSRTRVRTSTIEAAGGSVGSVGSPSSSGSPGRSTKRRRRAPSPVQWVPPSLKRFNLSPYPVACPVPLGPVFPFRDQDAWEERDSYEQNSPLNPYHPSGWKGRLPGPGLLGKDVMNTSMTVGRLVLF</sequence>
<evidence type="ECO:0000256" key="7">
    <source>
        <dbReference type="ARBA" id="ARBA00039490"/>
    </source>
</evidence>
<gene>
    <name evidence="11" type="primary">zfp2</name>
    <name evidence="11" type="ORF">HETIRDRAFT_100050</name>
</gene>
<dbReference type="KEGG" id="hir:HETIRDRAFT_100050"/>
<feature type="domain" description="C2H2-type" evidence="10">
    <location>
        <begin position="138"/>
        <end position="165"/>
    </location>
</feature>
<proteinExistence type="predicted"/>
<comment type="subcellular location">
    <subcellularLocation>
        <location evidence="1">Nucleus</location>
    </subcellularLocation>
</comment>
<evidence type="ECO:0000256" key="5">
    <source>
        <dbReference type="ARBA" id="ARBA00022833"/>
    </source>
</evidence>
<evidence type="ECO:0000256" key="1">
    <source>
        <dbReference type="ARBA" id="ARBA00004123"/>
    </source>
</evidence>
<dbReference type="STRING" id="747525.W4KPK1"/>
<dbReference type="FunFam" id="3.30.160.60:FF:001732">
    <property type="entry name" value="Zgc:162936"/>
    <property type="match status" value="1"/>
</dbReference>
<feature type="compositionally biased region" description="Low complexity" evidence="9">
    <location>
        <begin position="199"/>
        <end position="235"/>
    </location>
</feature>
<dbReference type="InParanoid" id="W4KPK1"/>
<dbReference type="InterPro" id="IPR013087">
    <property type="entry name" value="Znf_C2H2_type"/>
</dbReference>
<dbReference type="GO" id="GO:0005634">
    <property type="term" value="C:nucleus"/>
    <property type="evidence" value="ECO:0007669"/>
    <property type="project" value="UniProtKB-SubCell"/>
</dbReference>
<dbReference type="GO" id="GO:0045893">
    <property type="term" value="P:positive regulation of DNA-templated transcription"/>
    <property type="evidence" value="ECO:0007669"/>
    <property type="project" value="UniProtKB-ARBA"/>
</dbReference>
<evidence type="ECO:0000256" key="2">
    <source>
        <dbReference type="ARBA" id="ARBA00022723"/>
    </source>
</evidence>
<protein>
    <recommendedName>
        <fullName evidence="7">pH-response transcription factor pacC/RIM101</fullName>
    </recommendedName>
</protein>
<keyword evidence="6" id="KW-0539">Nucleus</keyword>
<evidence type="ECO:0000313" key="12">
    <source>
        <dbReference type="Proteomes" id="UP000030671"/>
    </source>
</evidence>
<feature type="compositionally biased region" description="Low complexity" evidence="9">
    <location>
        <begin position="244"/>
        <end position="253"/>
    </location>
</feature>
<dbReference type="SUPFAM" id="SSF57667">
    <property type="entry name" value="beta-beta-alpha zinc fingers"/>
    <property type="match status" value="1"/>
</dbReference>
<dbReference type="FunFam" id="3.30.160.60:FF:000340">
    <property type="entry name" value="zinc finger protein 473 isoform X1"/>
    <property type="match status" value="1"/>
</dbReference>
<feature type="compositionally biased region" description="Low complexity" evidence="9">
    <location>
        <begin position="263"/>
        <end position="275"/>
    </location>
</feature>
<dbReference type="PANTHER" id="PTHR16515:SF66">
    <property type="entry name" value="C2H2-TYPE DOMAIN-CONTAINING PROTEIN"/>
    <property type="match status" value="1"/>
</dbReference>
<dbReference type="EMBL" id="KI925454">
    <property type="protein sequence ID" value="ETW87742.1"/>
    <property type="molecule type" value="Genomic_DNA"/>
</dbReference>
<dbReference type="HOGENOM" id="CLU_750188_0_0_1"/>
<feature type="domain" description="C2H2-type" evidence="10">
    <location>
        <begin position="166"/>
        <end position="199"/>
    </location>
</feature>
<dbReference type="PANTHER" id="PTHR16515">
    <property type="entry name" value="PR DOMAIN ZINC FINGER PROTEIN"/>
    <property type="match status" value="1"/>
</dbReference>
<evidence type="ECO:0000313" key="11">
    <source>
        <dbReference type="EMBL" id="ETW87742.1"/>
    </source>
</evidence>
<dbReference type="GO" id="GO:0043565">
    <property type="term" value="F:sequence-specific DNA binding"/>
    <property type="evidence" value="ECO:0007669"/>
    <property type="project" value="UniProtKB-ARBA"/>
</dbReference>
<evidence type="ECO:0000256" key="6">
    <source>
        <dbReference type="ARBA" id="ARBA00023242"/>
    </source>
</evidence>
<dbReference type="PROSITE" id="PS00028">
    <property type="entry name" value="ZINC_FINGER_C2H2_1"/>
    <property type="match status" value="1"/>
</dbReference>
<dbReference type="OrthoDB" id="6077919at2759"/>
<dbReference type="GO" id="GO:0008270">
    <property type="term" value="F:zinc ion binding"/>
    <property type="evidence" value="ECO:0007669"/>
    <property type="project" value="UniProtKB-KW"/>
</dbReference>